<evidence type="ECO:0000313" key="2">
    <source>
        <dbReference type="Proteomes" id="UP000196027"/>
    </source>
</evidence>
<sequence length="97" mass="10839">MSFRPAESYLRKNNYNPRSGIITVLPSSLQQLHLLDFSTLTDAQLLLLEELVLRRFSPEADCDDFQQLLAMIDSACQQRGLTQKRSSGASGAPRKVA</sequence>
<accession>A0A1Y0I9C9</accession>
<name>A0A1Y0I9C9_9GAMM</name>
<protein>
    <submittedName>
        <fullName evidence="1">Uncharacterized protein</fullName>
    </submittedName>
</protein>
<dbReference type="KEGG" id="ome:OLMES_3084"/>
<evidence type="ECO:0000313" key="1">
    <source>
        <dbReference type="EMBL" id="ARU57127.1"/>
    </source>
</evidence>
<dbReference type="Proteomes" id="UP000196027">
    <property type="component" value="Chromosome"/>
</dbReference>
<dbReference type="AlphaFoldDB" id="A0A1Y0I9C9"/>
<proteinExistence type="predicted"/>
<dbReference type="EMBL" id="CP021425">
    <property type="protein sequence ID" value="ARU57127.1"/>
    <property type="molecule type" value="Genomic_DNA"/>
</dbReference>
<organism evidence="1 2">
    <name type="scientific">Oleiphilus messinensis</name>
    <dbReference type="NCBI Taxonomy" id="141451"/>
    <lineage>
        <taxon>Bacteria</taxon>
        <taxon>Pseudomonadati</taxon>
        <taxon>Pseudomonadota</taxon>
        <taxon>Gammaproteobacteria</taxon>
        <taxon>Oceanospirillales</taxon>
        <taxon>Oleiphilaceae</taxon>
        <taxon>Oleiphilus</taxon>
    </lineage>
</organism>
<gene>
    <name evidence="1" type="ORF">OLMES_3084</name>
</gene>
<keyword evidence="2" id="KW-1185">Reference proteome</keyword>
<reference evidence="1 2" key="1">
    <citation type="submission" date="2017-05" db="EMBL/GenBank/DDBJ databases">
        <title>Genomic insights into alkan degradation activity of Oleiphilus messinensis.</title>
        <authorList>
            <person name="Kozyavkin S.A."/>
            <person name="Slesarev A.I."/>
            <person name="Golyshin P.N."/>
            <person name="Korzhenkov A."/>
            <person name="Golyshina O.N."/>
            <person name="Toshchakov S.V."/>
        </authorList>
    </citation>
    <scope>NUCLEOTIDE SEQUENCE [LARGE SCALE GENOMIC DNA]</scope>
    <source>
        <strain evidence="1 2">ME102</strain>
    </source>
</reference>
<dbReference type="RefSeq" id="WP_087462051.1">
    <property type="nucleotide sequence ID" value="NZ_CP021425.1"/>
</dbReference>